<protein>
    <submittedName>
        <fullName evidence="2">Uncharacterized protein</fullName>
    </submittedName>
</protein>
<organism evidence="2 3">
    <name type="scientific">Tetraparma gracilis</name>
    <dbReference type="NCBI Taxonomy" id="2962635"/>
    <lineage>
        <taxon>Eukaryota</taxon>
        <taxon>Sar</taxon>
        <taxon>Stramenopiles</taxon>
        <taxon>Ochrophyta</taxon>
        <taxon>Bolidophyceae</taxon>
        <taxon>Parmales</taxon>
        <taxon>Triparmaceae</taxon>
        <taxon>Tetraparma</taxon>
    </lineage>
</organism>
<gene>
    <name evidence="2" type="ORF">TeGR_g6054</name>
</gene>
<comment type="caution">
    <text evidence="2">The sequence shown here is derived from an EMBL/GenBank/DDBJ whole genome shotgun (WGS) entry which is preliminary data.</text>
</comment>
<feature type="transmembrane region" description="Helical" evidence="1">
    <location>
        <begin position="6"/>
        <end position="24"/>
    </location>
</feature>
<feature type="non-terminal residue" evidence="2">
    <location>
        <position position="1"/>
    </location>
</feature>
<sequence>YRFFVWAYALGNILSLFYYAGVLGDMDEARNIRKWHSRGVPLARFLHTTHSTSFFTVNIDLLFKEPTLVCKFLPASSEFYVWAMLAYSTYYTSWVMLNYTQTKHFPYPFMNQMGGWQLPLLVLLLLAVVSMFLVALAAAWISWLMCERRLGFEGLLPSLLGTAREVLGGAVARLSSE</sequence>
<feature type="transmembrane region" description="Helical" evidence="1">
    <location>
        <begin position="117"/>
        <end position="141"/>
    </location>
</feature>
<evidence type="ECO:0000313" key="2">
    <source>
        <dbReference type="EMBL" id="GMI32163.1"/>
    </source>
</evidence>
<evidence type="ECO:0000313" key="3">
    <source>
        <dbReference type="Proteomes" id="UP001165060"/>
    </source>
</evidence>
<keyword evidence="1" id="KW-0472">Membrane</keyword>
<feature type="transmembrane region" description="Helical" evidence="1">
    <location>
        <begin position="79"/>
        <end position="97"/>
    </location>
</feature>
<accession>A0ABQ6MSA0</accession>
<keyword evidence="1" id="KW-1133">Transmembrane helix</keyword>
<keyword evidence="1" id="KW-0812">Transmembrane</keyword>
<evidence type="ECO:0000256" key="1">
    <source>
        <dbReference type="SAM" id="Phobius"/>
    </source>
</evidence>
<dbReference type="EMBL" id="BRYB01006023">
    <property type="protein sequence ID" value="GMI32163.1"/>
    <property type="molecule type" value="Genomic_DNA"/>
</dbReference>
<dbReference type="Proteomes" id="UP001165060">
    <property type="component" value="Unassembled WGS sequence"/>
</dbReference>
<reference evidence="2 3" key="1">
    <citation type="journal article" date="2023" name="Commun. Biol.">
        <title>Genome analysis of Parmales, the sister group of diatoms, reveals the evolutionary specialization of diatoms from phago-mixotrophs to photoautotrophs.</title>
        <authorList>
            <person name="Ban H."/>
            <person name="Sato S."/>
            <person name="Yoshikawa S."/>
            <person name="Yamada K."/>
            <person name="Nakamura Y."/>
            <person name="Ichinomiya M."/>
            <person name="Sato N."/>
            <person name="Blanc-Mathieu R."/>
            <person name="Endo H."/>
            <person name="Kuwata A."/>
            <person name="Ogata H."/>
        </authorList>
    </citation>
    <scope>NUCLEOTIDE SEQUENCE [LARGE SCALE GENOMIC DNA]</scope>
</reference>
<proteinExistence type="predicted"/>
<name>A0ABQ6MSA0_9STRA</name>
<keyword evidence="3" id="KW-1185">Reference proteome</keyword>